<accession>A0A1C2FZ45</accession>
<dbReference type="AlphaFoldDB" id="A0A1C2FZ45"/>
<evidence type="ECO:0000313" key="4">
    <source>
        <dbReference type="EMBL" id="RCN59342.1"/>
    </source>
</evidence>
<evidence type="ECO:0000256" key="2">
    <source>
        <dbReference type="ARBA" id="ARBA00010742"/>
    </source>
</evidence>
<protein>
    <submittedName>
        <fullName evidence="4">Aliphatic sulfonates ABC transporter substrate-binding protein</fullName>
    </submittedName>
</protein>
<comment type="subcellular location">
    <subcellularLocation>
        <location evidence="1">Periplasm</location>
    </subcellularLocation>
</comment>
<dbReference type="PANTHER" id="PTHR30024:SF47">
    <property type="entry name" value="TAURINE-BINDING PERIPLASMIC PROTEIN"/>
    <property type="match status" value="1"/>
</dbReference>
<dbReference type="Gene3D" id="3.40.190.10">
    <property type="entry name" value="Periplasmic binding protein-like II"/>
    <property type="match status" value="2"/>
</dbReference>
<evidence type="ECO:0000313" key="5">
    <source>
        <dbReference type="Proteomes" id="UP000253250"/>
    </source>
</evidence>
<sequence length="326" mass="35010">MHTVKKLLVAAGFVVCAQLGLMTQASARITLGLSDWPGWVAWYVAQHNGYLKKYGAHVRLVWFPSYMTSVEALSAGRIDANCQALIDTIAPIVKKVPLKVILVTDNSAGNDALMVNNSIHSFAGLKGKSIAVEMNSIEEYLDVTALQEHHMSAADVHFINMSTGDSAAALITGRVAAAGVWNPWIQRIEARHAGHALFTSAQAPGLIPDLVVARASVVAAHRKDFVGLAKAWFATVRFIKAHPRKAAAIMAPHVDLTPAVYAASLSGTRLFGKHLNHIAMNPGPSSASLYNSTVHTGRFLEQVKMVKAIPNPRTFIDAGIVDQAGR</sequence>
<evidence type="ECO:0000256" key="3">
    <source>
        <dbReference type="ARBA" id="ARBA00022729"/>
    </source>
</evidence>
<dbReference type="STRING" id="163359.A9R16_01895"/>
<gene>
    <name evidence="4" type="ORF">C4900_06485</name>
</gene>
<organism evidence="4 5">
    <name type="scientific">Acidiferrobacter thiooxydans</name>
    <dbReference type="NCBI Taxonomy" id="163359"/>
    <lineage>
        <taxon>Bacteria</taxon>
        <taxon>Pseudomonadati</taxon>
        <taxon>Pseudomonadota</taxon>
        <taxon>Gammaproteobacteria</taxon>
        <taxon>Acidiferrobacterales</taxon>
        <taxon>Acidiferrobacteraceae</taxon>
        <taxon>Acidiferrobacter</taxon>
    </lineage>
</organism>
<evidence type="ECO:0000256" key="1">
    <source>
        <dbReference type="ARBA" id="ARBA00004418"/>
    </source>
</evidence>
<dbReference type="GO" id="GO:0042597">
    <property type="term" value="C:periplasmic space"/>
    <property type="evidence" value="ECO:0007669"/>
    <property type="project" value="UniProtKB-SubCell"/>
</dbReference>
<dbReference type="EMBL" id="PSYR01000001">
    <property type="protein sequence ID" value="RCN59342.1"/>
    <property type="molecule type" value="Genomic_DNA"/>
</dbReference>
<proteinExistence type="inferred from homology"/>
<dbReference type="PANTHER" id="PTHR30024">
    <property type="entry name" value="ALIPHATIC SULFONATES-BINDING PROTEIN-RELATED"/>
    <property type="match status" value="1"/>
</dbReference>
<comment type="similarity">
    <text evidence="2">Belongs to the bacterial solute-binding protein SsuA/TauA family.</text>
</comment>
<dbReference type="RefSeq" id="WP_065971637.1">
    <property type="nucleotide sequence ID" value="NZ_CP080624.1"/>
</dbReference>
<comment type="caution">
    <text evidence="4">The sequence shown here is derived from an EMBL/GenBank/DDBJ whole genome shotgun (WGS) entry which is preliminary data.</text>
</comment>
<dbReference type="Proteomes" id="UP000253250">
    <property type="component" value="Unassembled WGS sequence"/>
</dbReference>
<dbReference type="OrthoDB" id="5292144at2"/>
<keyword evidence="3" id="KW-0732">Signal</keyword>
<reference evidence="4 5" key="1">
    <citation type="submission" date="2018-02" db="EMBL/GenBank/DDBJ databases">
        <title>Insights into the biology of acidophilic members of the Acidiferrobacteraceae family derived from comparative genomic analyses.</title>
        <authorList>
            <person name="Issotta F."/>
            <person name="Thyssen C."/>
            <person name="Mena C."/>
            <person name="Moya A."/>
            <person name="Bellenberg S."/>
            <person name="Sproer C."/>
            <person name="Covarrubias P.C."/>
            <person name="Sand W."/>
            <person name="Quatrini R."/>
            <person name="Vera M."/>
        </authorList>
    </citation>
    <scope>NUCLEOTIDE SEQUENCE [LARGE SCALE GENOMIC DNA]</scope>
    <source>
        <strain evidence="5">m-1</strain>
    </source>
</reference>
<dbReference type="SUPFAM" id="SSF53850">
    <property type="entry name" value="Periplasmic binding protein-like II"/>
    <property type="match status" value="1"/>
</dbReference>
<keyword evidence="5" id="KW-1185">Reference proteome</keyword>
<dbReference type="Pfam" id="PF09084">
    <property type="entry name" value="NMT1"/>
    <property type="match status" value="1"/>
</dbReference>
<dbReference type="CDD" id="cd13563">
    <property type="entry name" value="PBP2_SsuA_like_6"/>
    <property type="match status" value="1"/>
</dbReference>
<name>A0A1C2FZ45_9GAMM</name>
<dbReference type="InterPro" id="IPR015168">
    <property type="entry name" value="SsuA/THI5"/>
</dbReference>